<dbReference type="Proteomes" id="UP000313312">
    <property type="component" value="Unassembled WGS sequence"/>
</dbReference>
<feature type="domain" description="HD/PDEase" evidence="1">
    <location>
        <begin position="23"/>
        <end position="138"/>
    </location>
</feature>
<dbReference type="Pfam" id="PF01966">
    <property type="entry name" value="HD"/>
    <property type="match status" value="1"/>
</dbReference>
<dbReference type="OMA" id="GHDWFHI"/>
<dbReference type="InterPro" id="IPR006674">
    <property type="entry name" value="HD_domain"/>
</dbReference>
<evidence type="ECO:0000313" key="2">
    <source>
        <dbReference type="EMBL" id="TNK90117.1"/>
    </source>
</evidence>
<dbReference type="CDD" id="cd00077">
    <property type="entry name" value="HDc"/>
    <property type="match status" value="1"/>
</dbReference>
<dbReference type="Gene3D" id="1.10.472.50">
    <property type="entry name" value="HD-domain/PDEase-like"/>
    <property type="match status" value="1"/>
</dbReference>
<name>A0A5C4TIY7_FRUSA</name>
<gene>
    <name evidence="2" type="ORF">DID87_05390</name>
</gene>
<comment type="caution">
    <text evidence="2">The sequence shown here is derived from an EMBL/GenBank/DDBJ whole genome shotgun (WGS) entry which is preliminary data.</text>
</comment>
<dbReference type="Gene3D" id="1.20.58.1910">
    <property type="match status" value="1"/>
</dbReference>
<dbReference type="PANTHER" id="PTHR33594:SF1">
    <property type="entry name" value="HD_PDEASE DOMAIN-CONTAINING PROTEIN"/>
    <property type="match status" value="1"/>
</dbReference>
<dbReference type="PANTHER" id="PTHR33594">
    <property type="entry name" value="SUPERFAMILY HYDROLASE, PUTATIVE (AFU_ORTHOLOGUE AFUA_1G03035)-RELATED"/>
    <property type="match status" value="1"/>
</dbReference>
<organism evidence="2 3">
    <name type="scientific">Fructilactobacillus sanfranciscensis</name>
    <name type="common">Lactobacillus sanfranciscensis</name>
    <dbReference type="NCBI Taxonomy" id="1625"/>
    <lineage>
        <taxon>Bacteria</taxon>
        <taxon>Bacillati</taxon>
        <taxon>Bacillota</taxon>
        <taxon>Bacilli</taxon>
        <taxon>Lactobacillales</taxon>
        <taxon>Lactobacillaceae</taxon>
        <taxon>Fructilactobacillus</taxon>
    </lineage>
</organism>
<dbReference type="GeneID" id="93160086"/>
<dbReference type="InterPro" id="IPR003607">
    <property type="entry name" value="HD/PDEase_dom"/>
</dbReference>
<proteinExistence type="predicted"/>
<evidence type="ECO:0000313" key="3">
    <source>
        <dbReference type="Proteomes" id="UP000313312"/>
    </source>
</evidence>
<dbReference type="RefSeq" id="WP_014081543.1">
    <property type="nucleotide sequence ID" value="NZ_CAUOSB010000001.1"/>
</dbReference>
<dbReference type="SUPFAM" id="SSF109604">
    <property type="entry name" value="HD-domain/PDEase-like"/>
    <property type="match status" value="1"/>
</dbReference>
<evidence type="ECO:0000259" key="1">
    <source>
        <dbReference type="SMART" id="SM00471"/>
    </source>
</evidence>
<dbReference type="EMBL" id="QFCR01000017">
    <property type="protein sequence ID" value="TNK90117.1"/>
    <property type="molecule type" value="Genomic_DNA"/>
</dbReference>
<reference evidence="2 3" key="1">
    <citation type="submission" date="2018-05" db="EMBL/GenBank/DDBJ databases">
        <title>Lactobacillus sanfranciscensis Ah4 draft denome sequence.</title>
        <authorList>
            <person name="Zhang G."/>
        </authorList>
    </citation>
    <scope>NUCLEOTIDE SEQUENCE [LARGE SCALE GENOMIC DNA]</scope>
    <source>
        <strain evidence="2 3">Ah4</strain>
    </source>
</reference>
<accession>A0A5C4TIY7</accession>
<dbReference type="AlphaFoldDB" id="A0A5C4TIY7"/>
<sequence>MNKMNEKLNQVRAYSEKMMAGDHSGHGFDHIDRVINMALKLLTNEPANGEIVLTAAYLHDVFDDKLTDDVAGRKADVRQKLADFGYSAAEIEQVFAIIEHMSFADNLEAHQELSKEGQIVQDADRLDAIGAIGIARTFAYGAVHGNKMYDPKIRPRRKMTRDNYRDGSTTINHFYEKLFKIADEMNTRTAKTIAYERKVYMQRFVEEFKSEWNEL</sequence>
<dbReference type="SMART" id="SM00471">
    <property type="entry name" value="HDc"/>
    <property type="match status" value="1"/>
</dbReference>
<protein>
    <submittedName>
        <fullName evidence="2">HD domain-containing protein</fullName>
    </submittedName>
</protein>